<reference evidence="1 2" key="1">
    <citation type="submission" date="2015-09" db="EMBL/GenBank/DDBJ databases">
        <authorList>
            <consortium name="Pathogen Informatics"/>
        </authorList>
    </citation>
    <scope>NUCLEOTIDE SEQUENCE [LARGE SCALE GENOMIC DNA]</scope>
    <source>
        <strain evidence="1 2">2789STDY5608854</strain>
    </source>
</reference>
<dbReference type="AlphaFoldDB" id="A0A174TVB9"/>
<protein>
    <submittedName>
        <fullName evidence="1">Uncharacterized protein</fullName>
    </submittedName>
</protein>
<accession>A0A174TVB9</accession>
<dbReference type="EMBL" id="CYZT01000696">
    <property type="protein sequence ID" value="CUQ12361.1"/>
    <property type="molecule type" value="Genomic_DNA"/>
</dbReference>
<name>A0A174TVB9_FLAPL</name>
<organism evidence="1 2">
    <name type="scientific">Flavonifractor plautii</name>
    <name type="common">Fusobacterium plautii</name>
    <dbReference type="NCBI Taxonomy" id="292800"/>
    <lineage>
        <taxon>Bacteria</taxon>
        <taxon>Bacillati</taxon>
        <taxon>Bacillota</taxon>
        <taxon>Clostridia</taxon>
        <taxon>Eubacteriales</taxon>
        <taxon>Oscillospiraceae</taxon>
        <taxon>Flavonifractor</taxon>
    </lineage>
</organism>
<proteinExistence type="predicted"/>
<evidence type="ECO:0000313" key="1">
    <source>
        <dbReference type="EMBL" id="CUQ12361.1"/>
    </source>
</evidence>
<dbReference type="Proteomes" id="UP000095746">
    <property type="component" value="Unassembled WGS sequence"/>
</dbReference>
<sequence>MGEQFQPQDLVEAVQRRPLGGVVHVGLEHVVQGGNPQRGVEIVAHRLKEVVLEPLQGRFIHASLAAQGGHTGHQLVIGGLGVVQVLPGEHQALAVVGLEAEEAVHQRIIPLLLQQGDGEELPLGLAHLARVGVQVVDMHPVFAPGVAQVRLRLGDLVGMVGESVVDAAAVDVQVLPQILHGDTGALDVPAGVSHSPGGVPLERLILELGLGEPQHKVVLVPLVGVLLHALTDAHGQILLVVVVEHIILLQLGGVEVDVAAGEVGVAPVNEGGDDLDIVTDHAGSGLHHVGVLDVQLLAVGKEGIGIKLGDLHHGLVLPLGPLEHLVLAGVGVGGQVSHVGDVHDAGDVIARIAEQLLQHVLHDIAAQIADVSKVVHCGAAGVHGHLARLMGDKLLLGVGCGIVDFHRFLLLACSSISCSSHSSREFNA</sequence>
<evidence type="ECO:0000313" key="2">
    <source>
        <dbReference type="Proteomes" id="UP000095746"/>
    </source>
</evidence>
<gene>
    <name evidence="1" type="ORF">ERS852411_03995</name>
</gene>